<evidence type="ECO:0000256" key="6">
    <source>
        <dbReference type="SAM" id="Coils"/>
    </source>
</evidence>
<dbReference type="NCBIfam" id="TIGR00644">
    <property type="entry name" value="recJ"/>
    <property type="match status" value="1"/>
</dbReference>
<dbReference type="GO" id="GO:0006310">
    <property type="term" value="P:DNA recombination"/>
    <property type="evidence" value="ECO:0007669"/>
    <property type="project" value="InterPro"/>
</dbReference>
<comment type="caution">
    <text evidence="10">The sequence shown here is derived from an EMBL/GenBank/DDBJ whole genome shotgun (WGS) entry which is preliminary data.</text>
</comment>
<evidence type="ECO:0000256" key="3">
    <source>
        <dbReference type="ARBA" id="ARBA00022722"/>
    </source>
</evidence>
<dbReference type="Proteomes" id="UP000182860">
    <property type="component" value="Unassembled WGS sequence"/>
</dbReference>
<comment type="similarity">
    <text evidence="1">Belongs to the RecJ family.</text>
</comment>
<protein>
    <recommendedName>
        <fullName evidence="2">Single-stranded-DNA-specific exonuclease RecJ</fullName>
    </recommendedName>
</protein>
<dbReference type="InterPro" id="IPR001667">
    <property type="entry name" value="DDH_dom"/>
</dbReference>
<dbReference type="SUPFAM" id="SSF64182">
    <property type="entry name" value="DHH phosphoesterases"/>
    <property type="match status" value="1"/>
</dbReference>
<dbReference type="InterPro" id="IPR038763">
    <property type="entry name" value="DHH_sf"/>
</dbReference>
<evidence type="ECO:0000313" key="10">
    <source>
        <dbReference type="EMBL" id="OIO07055.1"/>
    </source>
</evidence>
<keyword evidence="6" id="KW-0175">Coiled coil</keyword>
<evidence type="ECO:0000313" key="11">
    <source>
        <dbReference type="Proteomes" id="UP000182860"/>
    </source>
</evidence>
<evidence type="ECO:0000259" key="8">
    <source>
        <dbReference type="Pfam" id="PF02272"/>
    </source>
</evidence>
<dbReference type="AlphaFoldDB" id="A0A1J4TA08"/>
<dbReference type="InterPro" id="IPR004610">
    <property type="entry name" value="RecJ"/>
</dbReference>
<keyword evidence="4" id="KW-0378">Hydrolase</keyword>
<gene>
    <name evidence="10" type="ORF">AUJ35_02890</name>
</gene>
<sequence length="580" mass="64719">MSKIWQLTEKLPPAVMVANPKYSPILLQLLFNRGLQKPEEVEAFFIEEFGSNEYLKHYDPFLFRDMDEAINLIVSCIKAGQKIMIYGDYDADGVTATAVLWDTFKILGAKVDYYLPDRVTEGYGMNKEAIAKIVADDYKLIVTVDTGTRNWEEIEYAKSLGLEVILTDHHVLSDNPAEIPQCLFINCANQGDAYPFKTLAGVGVAFKVIQALVTRSKLNEEQKQYLMERSLDLVALGTVSDMVSLLGENRLLVKKGLEVLNRTKRLGLKELISVAKLGNNATKLDSWNIGFQLGPRLNAASRLGHANNALELILSTDLDEVKRLAGELNQKNIERQEITANIMALVEKDIDQKNIPAIIISVCDLEYDVKTEGVIGLVAGKICEKYYRPAIVITRSQDGYKASGRSIEEFNLIEAIEDSREFLDKYGGHPAACGFSVYERDKLDKFIAKISSIATTKLAGLELAPKLRLDAILLPKDINLNLVEDISKLAPYGQNNPQPKFAAYGLTVMELVTMGGKGEHIKLRLTDGVSSLWAIAFFKNKEFSEIQIGSQVDVAYYLDINNYNGRSEVQMKIIDLIPTK</sequence>
<dbReference type="Pfam" id="PF17768">
    <property type="entry name" value="RecJ_OB"/>
    <property type="match status" value="1"/>
</dbReference>
<evidence type="ECO:0000259" key="7">
    <source>
        <dbReference type="Pfam" id="PF01368"/>
    </source>
</evidence>
<keyword evidence="5 10" id="KW-0269">Exonuclease</keyword>
<feature type="coiled-coil region" evidence="6">
    <location>
        <begin position="321"/>
        <end position="348"/>
    </location>
</feature>
<keyword evidence="3" id="KW-0540">Nuclease</keyword>
<dbReference type="PANTHER" id="PTHR30255">
    <property type="entry name" value="SINGLE-STRANDED-DNA-SPECIFIC EXONUCLEASE RECJ"/>
    <property type="match status" value="1"/>
</dbReference>
<dbReference type="Gene3D" id="2.40.50.460">
    <property type="match status" value="1"/>
</dbReference>
<dbReference type="InterPro" id="IPR003156">
    <property type="entry name" value="DHHA1_dom"/>
</dbReference>
<evidence type="ECO:0000256" key="1">
    <source>
        <dbReference type="ARBA" id="ARBA00005915"/>
    </source>
</evidence>
<feature type="domain" description="DDH" evidence="7">
    <location>
        <begin position="82"/>
        <end position="238"/>
    </location>
</feature>
<evidence type="ECO:0000256" key="2">
    <source>
        <dbReference type="ARBA" id="ARBA00019841"/>
    </source>
</evidence>
<evidence type="ECO:0000256" key="4">
    <source>
        <dbReference type="ARBA" id="ARBA00022801"/>
    </source>
</evidence>
<dbReference type="Gene3D" id="3.90.1640.30">
    <property type="match status" value="1"/>
</dbReference>
<dbReference type="GO" id="GO:0008409">
    <property type="term" value="F:5'-3' exonuclease activity"/>
    <property type="evidence" value="ECO:0007669"/>
    <property type="project" value="InterPro"/>
</dbReference>
<dbReference type="PANTHER" id="PTHR30255:SF2">
    <property type="entry name" value="SINGLE-STRANDED-DNA-SPECIFIC EXONUCLEASE RECJ"/>
    <property type="match status" value="1"/>
</dbReference>
<dbReference type="GO" id="GO:0003676">
    <property type="term" value="F:nucleic acid binding"/>
    <property type="evidence" value="ECO:0007669"/>
    <property type="project" value="InterPro"/>
</dbReference>
<feature type="domain" description="DHHA1" evidence="8">
    <location>
        <begin position="368"/>
        <end position="453"/>
    </location>
</feature>
<organism evidence="10 11">
    <name type="scientific">Candidatus Falkowbacteria bacterium CG1_02_41_21</name>
    <dbReference type="NCBI Taxonomy" id="1805147"/>
    <lineage>
        <taxon>Bacteria</taxon>
        <taxon>Candidatus Falkowiibacteriota</taxon>
    </lineage>
</organism>
<dbReference type="Pfam" id="PF01368">
    <property type="entry name" value="DHH"/>
    <property type="match status" value="1"/>
</dbReference>
<proteinExistence type="inferred from homology"/>
<reference evidence="10 11" key="1">
    <citation type="journal article" date="2016" name="Environ. Microbiol.">
        <title>Genomic resolution of a cold subsurface aquifer community provides metabolic insights for novel microbes adapted to high CO concentrations.</title>
        <authorList>
            <person name="Probst A.J."/>
            <person name="Castelle C.J."/>
            <person name="Singh A."/>
            <person name="Brown C.T."/>
            <person name="Anantharaman K."/>
            <person name="Sharon I."/>
            <person name="Hug L.A."/>
            <person name="Burstein D."/>
            <person name="Emerson J.B."/>
            <person name="Thomas B.C."/>
            <person name="Banfield J.F."/>
        </authorList>
    </citation>
    <scope>NUCLEOTIDE SEQUENCE [LARGE SCALE GENOMIC DNA]</scope>
    <source>
        <strain evidence="10">CG1_02_41_21</strain>
    </source>
</reference>
<evidence type="ECO:0000256" key="5">
    <source>
        <dbReference type="ARBA" id="ARBA00022839"/>
    </source>
</evidence>
<evidence type="ECO:0000259" key="9">
    <source>
        <dbReference type="Pfam" id="PF17768"/>
    </source>
</evidence>
<dbReference type="InterPro" id="IPR051673">
    <property type="entry name" value="SSDNA_exonuclease_RecJ"/>
</dbReference>
<dbReference type="EMBL" id="MNUV01000052">
    <property type="protein sequence ID" value="OIO07055.1"/>
    <property type="molecule type" value="Genomic_DNA"/>
</dbReference>
<accession>A0A1J4TA08</accession>
<feature type="domain" description="RecJ OB" evidence="9">
    <location>
        <begin position="470"/>
        <end position="575"/>
    </location>
</feature>
<dbReference type="Pfam" id="PF02272">
    <property type="entry name" value="DHHA1"/>
    <property type="match status" value="1"/>
</dbReference>
<dbReference type="InterPro" id="IPR041122">
    <property type="entry name" value="RecJ_OB"/>
</dbReference>
<dbReference type="GO" id="GO:0006281">
    <property type="term" value="P:DNA repair"/>
    <property type="evidence" value="ECO:0007669"/>
    <property type="project" value="InterPro"/>
</dbReference>
<name>A0A1J4TA08_9BACT</name>